<dbReference type="InterPro" id="IPR013325">
    <property type="entry name" value="RNA_pol_sigma_r2"/>
</dbReference>
<keyword evidence="2" id="KW-1185">Reference proteome</keyword>
<dbReference type="SUPFAM" id="SSF88946">
    <property type="entry name" value="Sigma2 domain of RNA polymerase sigma factors"/>
    <property type="match status" value="1"/>
</dbReference>
<dbReference type="AlphaFoldDB" id="A0A8J3QCA5"/>
<protein>
    <submittedName>
        <fullName evidence="1">Uncharacterized protein</fullName>
    </submittedName>
</protein>
<dbReference type="EMBL" id="BONY01000043">
    <property type="protein sequence ID" value="GIH08010.1"/>
    <property type="molecule type" value="Genomic_DNA"/>
</dbReference>
<reference evidence="1" key="1">
    <citation type="submission" date="2021-01" db="EMBL/GenBank/DDBJ databases">
        <title>Whole genome shotgun sequence of Rhizocola hellebori NBRC 109834.</title>
        <authorList>
            <person name="Komaki H."/>
            <person name="Tamura T."/>
        </authorList>
    </citation>
    <scope>NUCLEOTIDE SEQUENCE</scope>
    <source>
        <strain evidence="1">NBRC 109834</strain>
    </source>
</reference>
<name>A0A8J3QCA5_9ACTN</name>
<evidence type="ECO:0000313" key="2">
    <source>
        <dbReference type="Proteomes" id="UP000612899"/>
    </source>
</evidence>
<sequence length="260" mass="30256">MYDERGKPAPGQEHRAFEPFLRRHSPAAYRYTRQAFDSATAHDICQEAWIELRHGWGTWHGKPIVWLDKLLLRHMIRWRLAQTKIADEPAFALQVCPAPSDRRRQPPATSPYDDLARAYRDRIQDPDLRRALDSSIADFRRSQRQRRSGRLAGTTERITGWLTGRAWDLQAPGLARWQIARMINLRTELITLAVDTLRSRRPGEEFRDLDSAHRIVAEVFALAEVHQQGRLRIAPTRFDTWLKTHIQARAATAQWSTVDR</sequence>
<evidence type="ECO:0000313" key="1">
    <source>
        <dbReference type="EMBL" id="GIH08010.1"/>
    </source>
</evidence>
<dbReference type="Proteomes" id="UP000612899">
    <property type="component" value="Unassembled WGS sequence"/>
</dbReference>
<gene>
    <name evidence="1" type="ORF">Rhe02_60770</name>
</gene>
<dbReference type="Gene3D" id="1.10.1740.10">
    <property type="match status" value="1"/>
</dbReference>
<accession>A0A8J3QCA5</accession>
<proteinExistence type="predicted"/>
<comment type="caution">
    <text evidence="1">The sequence shown here is derived from an EMBL/GenBank/DDBJ whole genome shotgun (WGS) entry which is preliminary data.</text>
</comment>
<organism evidence="1 2">
    <name type="scientific">Rhizocola hellebori</name>
    <dbReference type="NCBI Taxonomy" id="1392758"/>
    <lineage>
        <taxon>Bacteria</taxon>
        <taxon>Bacillati</taxon>
        <taxon>Actinomycetota</taxon>
        <taxon>Actinomycetes</taxon>
        <taxon>Micromonosporales</taxon>
        <taxon>Micromonosporaceae</taxon>
        <taxon>Rhizocola</taxon>
    </lineage>
</organism>
<dbReference type="GO" id="GO:0003700">
    <property type="term" value="F:DNA-binding transcription factor activity"/>
    <property type="evidence" value="ECO:0007669"/>
    <property type="project" value="InterPro"/>
</dbReference>
<dbReference type="GO" id="GO:0006352">
    <property type="term" value="P:DNA-templated transcription initiation"/>
    <property type="evidence" value="ECO:0007669"/>
    <property type="project" value="InterPro"/>
</dbReference>